<feature type="transmembrane region" description="Helical" evidence="1">
    <location>
        <begin position="50"/>
        <end position="69"/>
    </location>
</feature>
<keyword evidence="1" id="KW-1133">Transmembrane helix</keyword>
<evidence type="ECO:0000256" key="1">
    <source>
        <dbReference type="SAM" id="Phobius"/>
    </source>
</evidence>
<keyword evidence="3" id="KW-1185">Reference proteome</keyword>
<reference evidence="2 3" key="1">
    <citation type="submission" date="2020-04" db="EMBL/GenBank/DDBJ databases">
        <title>Luteolibacter sp. G-1-1-1 isolated from soil.</title>
        <authorList>
            <person name="Dahal R.H."/>
        </authorList>
    </citation>
    <scope>NUCLEOTIDE SEQUENCE [LARGE SCALE GENOMIC DNA]</scope>
    <source>
        <strain evidence="2 3">G-1-1-1</strain>
    </source>
</reference>
<sequence>MNFSKIPLPLAIQAMGALQLCILIASALVPGQLDWKKSLAGLPKLMRQLFWIYGAYTVMAILTLGIFSVAASEELAAGGKLAKMVCGVNAIFWGVRLCLQAVMDAKPFLTRWWLTAGYHLLTLLFLGFTVFYGWLAWR</sequence>
<feature type="transmembrane region" description="Helical" evidence="1">
    <location>
        <begin position="6"/>
        <end position="29"/>
    </location>
</feature>
<keyword evidence="1" id="KW-0472">Membrane</keyword>
<protein>
    <recommendedName>
        <fullName evidence="4">DUF4149 domain-containing protein</fullName>
    </recommendedName>
</protein>
<gene>
    <name evidence="2" type="ORF">HHL09_08555</name>
</gene>
<dbReference type="AlphaFoldDB" id="A0A858RGC8"/>
<organism evidence="2 3">
    <name type="scientific">Luteolibacter luteus</name>
    <dbReference type="NCBI Taxonomy" id="2728835"/>
    <lineage>
        <taxon>Bacteria</taxon>
        <taxon>Pseudomonadati</taxon>
        <taxon>Verrucomicrobiota</taxon>
        <taxon>Verrucomicrobiia</taxon>
        <taxon>Verrucomicrobiales</taxon>
        <taxon>Verrucomicrobiaceae</taxon>
        <taxon>Luteolibacter</taxon>
    </lineage>
</organism>
<accession>A0A858RGC8</accession>
<evidence type="ECO:0000313" key="2">
    <source>
        <dbReference type="EMBL" id="QJE95832.1"/>
    </source>
</evidence>
<dbReference type="EMBL" id="CP051774">
    <property type="protein sequence ID" value="QJE95832.1"/>
    <property type="molecule type" value="Genomic_DNA"/>
</dbReference>
<keyword evidence="1" id="KW-0812">Transmembrane</keyword>
<evidence type="ECO:0008006" key="4">
    <source>
        <dbReference type="Google" id="ProtNLM"/>
    </source>
</evidence>
<feature type="transmembrane region" description="Helical" evidence="1">
    <location>
        <begin position="81"/>
        <end position="99"/>
    </location>
</feature>
<dbReference type="RefSeq" id="WP_169454145.1">
    <property type="nucleotide sequence ID" value="NZ_CP051774.1"/>
</dbReference>
<feature type="transmembrane region" description="Helical" evidence="1">
    <location>
        <begin position="111"/>
        <end position="135"/>
    </location>
</feature>
<dbReference type="KEGG" id="luo:HHL09_08555"/>
<dbReference type="Proteomes" id="UP000501812">
    <property type="component" value="Chromosome"/>
</dbReference>
<name>A0A858RGC8_9BACT</name>
<proteinExistence type="predicted"/>
<evidence type="ECO:0000313" key="3">
    <source>
        <dbReference type="Proteomes" id="UP000501812"/>
    </source>
</evidence>